<reference evidence="4 5" key="1">
    <citation type="submission" date="2019-08" db="EMBL/GenBank/DDBJ databases">
        <title>Genomes of Antarctic Bizionia species.</title>
        <authorList>
            <person name="Bowman J.P."/>
        </authorList>
    </citation>
    <scope>NUCLEOTIDE SEQUENCE [LARGE SCALE GENOMIC DNA]</scope>
    <source>
        <strain evidence="4 5">IC164</strain>
    </source>
</reference>
<protein>
    <submittedName>
        <fullName evidence="4">J domain-containing protein</fullName>
    </submittedName>
</protein>
<comment type="caution">
    <text evidence="4">The sequence shown here is derived from an EMBL/GenBank/DDBJ whole genome shotgun (WGS) entry which is preliminary data.</text>
</comment>
<dbReference type="Gene3D" id="2.60.260.20">
    <property type="entry name" value="Urease metallochaperone UreE, N-terminal domain"/>
    <property type="match status" value="2"/>
</dbReference>
<feature type="compositionally biased region" description="Low complexity" evidence="2">
    <location>
        <begin position="107"/>
        <end position="117"/>
    </location>
</feature>
<dbReference type="RefSeq" id="WP_148381227.1">
    <property type="nucleotide sequence ID" value="NZ_VSKN01000014.1"/>
</dbReference>
<feature type="region of interest" description="Disordered" evidence="2">
    <location>
        <begin position="79"/>
        <end position="124"/>
    </location>
</feature>
<dbReference type="SUPFAM" id="SSF46565">
    <property type="entry name" value="Chaperone J-domain"/>
    <property type="match status" value="1"/>
</dbReference>
<proteinExistence type="predicted"/>
<dbReference type="Pfam" id="PF00226">
    <property type="entry name" value="DnaJ"/>
    <property type="match status" value="1"/>
</dbReference>
<keyword evidence="5" id="KW-1185">Reference proteome</keyword>
<dbReference type="PANTHER" id="PTHR43096:SF52">
    <property type="entry name" value="DNAJ HOMOLOG 1, MITOCHONDRIAL-RELATED"/>
    <property type="match status" value="1"/>
</dbReference>
<dbReference type="EMBL" id="VSKN01000014">
    <property type="protein sequence ID" value="TYC10767.1"/>
    <property type="molecule type" value="Genomic_DNA"/>
</dbReference>
<name>A0ABY3M928_9FLAO</name>
<organism evidence="4 5">
    <name type="scientific">Bizionia gelidisalsuginis</name>
    <dbReference type="NCBI Taxonomy" id="291188"/>
    <lineage>
        <taxon>Bacteria</taxon>
        <taxon>Pseudomonadati</taxon>
        <taxon>Bacteroidota</taxon>
        <taxon>Flavobacteriia</taxon>
        <taxon>Flavobacteriales</taxon>
        <taxon>Flavobacteriaceae</taxon>
        <taxon>Bizionia</taxon>
    </lineage>
</organism>
<evidence type="ECO:0000256" key="2">
    <source>
        <dbReference type="SAM" id="MobiDB-lite"/>
    </source>
</evidence>
<dbReference type="InterPro" id="IPR002939">
    <property type="entry name" value="DnaJ_C"/>
</dbReference>
<dbReference type="Pfam" id="PF01556">
    <property type="entry name" value="DnaJ_C"/>
    <property type="match status" value="1"/>
</dbReference>
<evidence type="ECO:0000259" key="3">
    <source>
        <dbReference type="PROSITE" id="PS50076"/>
    </source>
</evidence>
<dbReference type="Proteomes" id="UP000323621">
    <property type="component" value="Unassembled WGS sequence"/>
</dbReference>
<accession>A0ABY3M928</accession>
<dbReference type="InterPro" id="IPR001623">
    <property type="entry name" value="DnaJ_domain"/>
</dbReference>
<evidence type="ECO:0000313" key="4">
    <source>
        <dbReference type="EMBL" id="TYC10767.1"/>
    </source>
</evidence>
<dbReference type="InterPro" id="IPR008971">
    <property type="entry name" value="HSP40/DnaJ_pept-bd"/>
</dbReference>
<dbReference type="PROSITE" id="PS50076">
    <property type="entry name" value="DNAJ_2"/>
    <property type="match status" value="1"/>
</dbReference>
<keyword evidence="1" id="KW-0143">Chaperone</keyword>
<dbReference type="Gene3D" id="1.10.287.110">
    <property type="entry name" value="DnaJ domain"/>
    <property type="match status" value="1"/>
</dbReference>
<dbReference type="SMART" id="SM00271">
    <property type="entry name" value="DnaJ"/>
    <property type="match status" value="1"/>
</dbReference>
<dbReference type="PRINTS" id="PR00625">
    <property type="entry name" value="JDOMAIN"/>
</dbReference>
<dbReference type="PANTHER" id="PTHR43096">
    <property type="entry name" value="DNAJ HOMOLOG 1, MITOCHONDRIAL-RELATED"/>
    <property type="match status" value="1"/>
</dbReference>
<dbReference type="InterPro" id="IPR018253">
    <property type="entry name" value="DnaJ_domain_CS"/>
</dbReference>
<dbReference type="CDD" id="cd10747">
    <property type="entry name" value="DnaJ_C"/>
    <property type="match status" value="1"/>
</dbReference>
<dbReference type="SUPFAM" id="SSF49493">
    <property type="entry name" value="HSP40/DnaJ peptide-binding domain"/>
    <property type="match status" value="2"/>
</dbReference>
<sequence>MAYIDYYKVLEVSKDASDKDIKKAYRKLARKHHPDLNPNDKEAEKRFKEINEANEVLSNSENRKKYDAHGEHWQNAEAYEQAQRQQSRQQYDRQRGSQQSGDDEFSDFFSSMFGGRSQSRGRQVKFRGQDFNAELQIDIKEAYTTHKRTLTVNGKNIRITIPAGVENGQVIKIKGHGGEGVNGGPNGDLLIAFSIKNTTVFKRDGDNLYTSADLDLYTALLGGELTVDTFNGKVKLTIKPETQNGAKVKLKGKGFPKYKKDGQFGDLFVSYNVVTPTTLTDKEKELFTELSKLR</sequence>
<evidence type="ECO:0000313" key="5">
    <source>
        <dbReference type="Proteomes" id="UP000323621"/>
    </source>
</evidence>
<feature type="domain" description="J" evidence="3">
    <location>
        <begin position="5"/>
        <end position="70"/>
    </location>
</feature>
<dbReference type="InterPro" id="IPR036869">
    <property type="entry name" value="J_dom_sf"/>
</dbReference>
<dbReference type="CDD" id="cd06257">
    <property type="entry name" value="DnaJ"/>
    <property type="match status" value="1"/>
</dbReference>
<dbReference type="PROSITE" id="PS00636">
    <property type="entry name" value="DNAJ_1"/>
    <property type="match status" value="1"/>
</dbReference>
<evidence type="ECO:0000256" key="1">
    <source>
        <dbReference type="ARBA" id="ARBA00023186"/>
    </source>
</evidence>
<gene>
    <name evidence="4" type="ORF">ES677_10640</name>
</gene>